<dbReference type="Proteomes" id="UP000504637">
    <property type="component" value="Unplaced"/>
</dbReference>
<sequence length="637" mass="72575">MSSPEPPGPRRDRNQVAAQACQTCRTRKSKCDEARPACGLCRRLKLECVYREPPPTKKDKTMVHILDSLARLELKMDHAISGGGGVSPGNDHSHSQSQSDSFTTQGPARGHREAYEHVTAPHKVILWPSIYIFLANTGNSAAAESQNILQQGTAWFLQQERAFQEFGLRTDVSASDAADQLLFRSEELCAAYFDNFNILAPILDKDRFIREVMNPALGNRCQGQDEGTVLTWLVLALGDVAIQGVFGDPMSQAKDVASGLRGGTPDKPPGLEYFNEARRRFGFIFTQISIEAVQIMLLMATYYETSARHLDFWKCAVSASVTCQALIRGQRVEWETPYGHCLKRTYWVCMLNEMFYHHDLDFPQSGIEELQDLVPSPSYYNAAQGLAPVAASDDRAEFHHHFLAMVTLRQLIARIHDAFHRSADKEISLGQGNSNRFGLVREMAHQLESWRNLLPRALQWQDTDRFAFPPLGPSNRLSNEPLFTATQLPILIAHRHNIDIMVAQLRTRYYYARFMIYRPFIWRALHMCEAMTEEDEECCAMAIRSAIMWPVTMSPPRSKKRLVPHHFTWTQNLIGILLILRMRHENDCLARICAERVNPEEISRSVGLMLDWIRDMRQVDGIANWGWTVLEPLYRNV</sequence>
<reference evidence="5" key="3">
    <citation type="submission" date="2025-08" db="UniProtKB">
        <authorList>
            <consortium name="RefSeq"/>
        </authorList>
    </citation>
    <scope>IDENTIFICATION</scope>
    <source>
        <strain evidence="5">CBS 342.82</strain>
    </source>
</reference>
<dbReference type="PROSITE" id="PS00463">
    <property type="entry name" value="ZN2_CY6_FUNGAL_1"/>
    <property type="match status" value="1"/>
</dbReference>
<gene>
    <name evidence="5" type="ORF">K489DRAFT_321154</name>
</gene>
<name>A0A6J3M4Y0_9PEZI</name>
<dbReference type="GO" id="GO:0008270">
    <property type="term" value="F:zinc ion binding"/>
    <property type="evidence" value="ECO:0007669"/>
    <property type="project" value="InterPro"/>
</dbReference>
<proteinExistence type="predicted"/>
<dbReference type="RefSeq" id="XP_033458983.1">
    <property type="nucleotide sequence ID" value="XM_033601518.1"/>
</dbReference>
<dbReference type="SUPFAM" id="SSF57701">
    <property type="entry name" value="Zn2/Cys6 DNA-binding domain"/>
    <property type="match status" value="1"/>
</dbReference>
<keyword evidence="1" id="KW-0539">Nucleus</keyword>
<reference evidence="5" key="2">
    <citation type="submission" date="2020-04" db="EMBL/GenBank/DDBJ databases">
        <authorList>
            <consortium name="NCBI Genome Project"/>
        </authorList>
    </citation>
    <scope>NUCLEOTIDE SEQUENCE</scope>
    <source>
        <strain evidence="5">CBS 342.82</strain>
    </source>
</reference>
<dbReference type="SMART" id="SM00066">
    <property type="entry name" value="GAL4"/>
    <property type="match status" value="1"/>
</dbReference>
<evidence type="ECO:0000256" key="1">
    <source>
        <dbReference type="ARBA" id="ARBA00023242"/>
    </source>
</evidence>
<feature type="region of interest" description="Disordered" evidence="2">
    <location>
        <begin position="79"/>
        <end position="111"/>
    </location>
</feature>
<dbReference type="Pfam" id="PF00172">
    <property type="entry name" value="Zn_clus"/>
    <property type="match status" value="1"/>
</dbReference>
<evidence type="ECO:0000256" key="2">
    <source>
        <dbReference type="SAM" id="MobiDB-lite"/>
    </source>
</evidence>
<feature type="domain" description="Zn(2)-C6 fungal-type" evidence="3">
    <location>
        <begin position="20"/>
        <end position="50"/>
    </location>
</feature>
<dbReference type="Gene3D" id="4.10.240.10">
    <property type="entry name" value="Zn(2)-C6 fungal-type DNA-binding domain"/>
    <property type="match status" value="1"/>
</dbReference>
<dbReference type="GO" id="GO:0000981">
    <property type="term" value="F:DNA-binding transcription factor activity, RNA polymerase II-specific"/>
    <property type="evidence" value="ECO:0007669"/>
    <property type="project" value="InterPro"/>
</dbReference>
<dbReference type="AlphaFoldDB" id="A0A6J3M4Y0"/>
<reference evidence="5" key="1">
    <citation type="submission" date="2020-01" db="EMBL/GenBank/DDBJ databases">
        <authorList>
            <consortium name="DOE Joint Genome Institute"/>
            <person name="Haridas S."/>
            <person name="Albert R."/>
            <person name="Binder M."/>
            <person name="Bloem J."/>
            <person name="Labutti K."/>
            <person name="Salamov A."/>
            <person name="Andreopoulos B."/>
            <person name="Baker S.E."/>
            <person name="Barry K."/>
            <person name="Bills G."/>
            <person name="Bluhm B.H."/>
            <person name="Cannon C."/>
            <person name="Castanera R."/>
            <person name="Culley D.E."/>
            <person name="Daum C."/>
            <person name="Ezra D."/>
            <person name="Gonzalez J.B."/>
            <person name="Henrissat B."/>
            <person name="Kuo A."/>
            <person name="Liang C."/>
            <person name="Lipzen A."/>
            <person name="Lutzoni F."/>
            <person name="Magnuson J."/>
            <person name="Mondo S."/>
            <person name="Nolan M."/>
            <person name="Ohm R."/>
            <person name="Pangilinan J."/>
            <person name="Park H.-J."/>
            <person name="Ramirez L."/>
            <person name="Alfaro M."/>
            <person name="Sun H."/>
            <person name="Tritt A."/>
            <person name="Yoshinaga Y."/>
            <person name="Zwiers L.-H."/>
            <person name="Turgeon B.G."/>
            <person name="Goodwin S.B."/>
            <person name="Spatafora J.W."/>
            <person name="Crous P.W."/>
            <person name="Grigoriev I.V."/>
        </authorList>
    </citation>
    <scope>NUCLEOTIDE SEQUENCE</scope>
    <source>
        <strain evidence="5">CBS 342.82</strain>
    </source>
</reference>
<dbReference type="InterPro" id="IPR053181">
    <property type="entry name" value="EcdB-like_regulator"/>
</dbReference>
<dbReference type="GeneID" id="54359318"/>
<dbReference type="OrthoDB" id="6133115at2759"/>
<evidence type="ECO:0000259" key="3">
    <source>
        <dbReference type="PROSITE" id="PS50048"/>
    </source>
</evidence>
<dbReference type="PANTHER" id="PTHR47785:SF6">
    <property type="entry name" value="ZN(II)2CYS6 TRANSCRIPTION FACTOR (EUROFUNG)"/>
    <property type="match status" value="1"/>
</dbReference>
<dbReference type="PROSITE" id="PS50048">
    <property type="entry name" value="ZN2_CY6_FUNGAL_2"/>
    <property type="match status" value="1"/>
</dbReference>
<dbReference type="CDD" id="cd00067">
    <property type="entry name" value="GAL4"/>
    <property type="match status" value="1"/>
</dbReference>
<dbReference type="PANTHER" id="PTHR47785">
    <property type="entry name" value="ZN(II)2CYS6 TRANSCRIPTION FACTOR (EUROFUNG)-RELATED-RELATED"/>
    <property type="match status" value="1"/>
</dbReference>
<organism evidence="5">
    <name type="scientific">Dissoconium aciculare CBS 342.82</name>
    <dbReference type="NCBI Taxonomy" id="1314786"/>
    <lineage>
        <taxon>Eukaryota</taxon>
        <taxon>Fungi</taxon>
        <taxon>Dikarya</taxon>
        <taxon>Ascomycota</taxon>
        <taxon>Pezizomycotina</taxon>
        <taxon>Dothideomycetes</taxon>
        <taxon>Dothideomycetidae</taxon>
        <taxon>Mycosphaerellales</taxon>
        <taxon>Dissoconiaceae</taxon>
        <taxon>Dissoconium</taxon>
    </lineage>
</organism>
<dbReference type="CDD" id="cd12148">
    <property type="entry name" value="fungal_TF_MHR"/>
    <property type="match status" value="1"/>
</dbReference>
<evidence type="ECO:0000313" key="4">
    <source>
        <dbReference type="Proteomes" id="UP000504637"/>
    </source>
</evidence>
<dbReference type="InterPro" id="IPR036864">
    <property type="entry name" value="Zn2-C6_fun-type_DNA-bd_sf"/>
</dbReference>
<accession>A0A6J3M4Y0</accession>
<keyword evidence="4" id="KW-1185">Reference proteome</keyword>
<dbReference type="InterPro" id="IPR001138">
    <property type="entry name" value="Zn2Cys6_DnaBD"/>
</dbReference>
<protein>
    <recommendedName>
        <fullName evidence="3">Zn(2)-C6 fungal-type domain-containing protein</fullName>
    </recommendedName>
</protein>
<evidence type="ECO:0000313" key="5">
    <source>
        <dbReference type="RefSeq" id="XP_033458983.1"/>
    </source>
</evidence>